<evidence type="ECO:0000313" key="2">
    <source>
        <dbReference type="Proteomes" id="UP000003438"/>
    </source>
</evidence>
<dbReference type="HOGENOM" id="CLU_2439642_0_0_9"/>
<proteinExistence type="predicted"/>
<organism evidence="1 2">
    <name type="scientific">Subdoligranulum variabile DSM 15176</name>
    <dbReference type="NCBI Taxonomy" id="411471"/>
    <lineage>
        <taxon>Bacteria</taxon>
        <taxon>Bacillati</taxon>
        <taxon>Bacillota</taxon>
        <taxon>Clostridia</taxon>
        <taxon>Eubacteriales</taxon>
        <taxon>Oscillospiraceae</taxon>
        <taxon>Subdoligranulum</taxon>
    </lineage>
</organism>
<accession>D1PLW8</accession>
<dbReference type="Proteomes" id="UP000003438">
    <property type="component" value="Unassembled WGS sequence"/>
</dbReference>
<keyword evidence="2" id="KW-1185">Reference proteome</keyword>
<evidence type="ECO:0000313" key="1">
    <source>
        <dbReference type="EMBL" id="EFB76416.1"/>
    </source>
</evidence>
<dbReference type="AlphaFoldDB" id="D1PLW8"/>
<comment type="caution">
    <text evidence="1">The sequence shown here is derived from an EMBL/GenBank/DDBJ whole genome shotgun (WGS) entry which is preliminary data.</text>
</comment>
<name>D1PLW8_9FIRM</name>
<reference evidence="1" key="1">
    <citation type="submission" date="2009-12" db="EMBL/GenBank/DDBJ databases">
        <authorList>
            <person name="Weinstock G."/>
            <person name="Sodergren E."/>
            <person name="Clifton S."/>
            <person name="Fulton L."/>
            <person name="Fulton B."/>
            <person name="Courtney L."/>
            <person name="Fronick C."/>
            <person name="Harrison M."/>
            <person name="Strong C."/>
            <person name="Farmer C."/>
            <person name="Delahaunty K."/>
            <person name="Markovic C."/>
            <person name="Hall O."/>
            <person name="Minx P."/>
            <person name="Tomlinson C."/>
            <person name="Mitreva M."/>
            <person name="Nelson J."/>
            <person name="Hou S."/>
            <person name="Wollam A."/>
            <person name="Pepin K.H."/>
            <person name="Johnson M."/>
            <person name="Bhonagiri V."/>
            <person name="Nash W.E."/>
            <person name="Warren W."/>
            <person name="Chinwalla A."/>
            <person name="Mardis E.R."/>
            <person name="Wilson R.K."/>
        </authorList>
    </citation>
    <scope>NUCLEOTIDE SEQUENCE [LARGE SCALE GENOMIC DNA]</scope>
    <source>
        <strain evidence="1">DSM 15176</strain>
    </source>
</reference>
<sequence>MFSFIETGILITSIFDWAENVYPFVQKSGRPSRATTARLAHSPFPVSYTIRTFPSPCAALSIPHFGRVSKPKAARRFLLPPLQNKMRYWH</sequence>
<protein>
    <submittedName>
        <fullName evidence="1">Uncharacterized protein</fullName>
    </submittedName>
</protein>
<dbReference type="EMBL" id="ACBY02000021">
    <property type="protein sequence ID" value="EFB76416.1"/>
    <property type="molecule type" value="Genomic_DNA"/>
</dbReference>
<gene>
    <name evidence="1" type="ORF">SUBVAR_05335</name>
</gene>